<gene>
    <name evidence="1" type="ORF">RISK_003840</name>
</gene>
<keyword evidence="2" id="KW-1185">Reference proteome</keyword>
<dbReference type="STRING" id="595434.RISK_003840"/>
<protein>
    <submittedName>
        <fullName evidence="1">Signal peptide protein</fullName>
    </submittedName>
</protein>
<dbReference type="Pfam" id="PF07586">
    <property type="entry name" value="HXXSHH"/>
    <property type="match status" value="1"/>
</dbReference>
<sequence>MLIPSRPMSRRRLLRSAGGAALALPFLEAMGPSLGQRVLGNDPASGVESTPKRFVAICASLGFHGGHLFPDSTGRDYATTPYLEKVQQHREDFSLFSGLSHPEQNGNNGHASELTWLTAARRPGLAGFRNTISLDQLIANQIGLKTRFPFLALTTGGQSLSWTSSGVEIPAQHSPAKLFAAMFVDGKPHEVESDLDRLRRGRSVLDTVGARADSLKRELGIRDQQKLDEYLLSVRDLESRLQQSEGWVRRPKPAVDEQPLSDINDKALAIERQKLMYRTIALALQTDSTRTITFQLAGLNSVPQIPGVQSDWHGLSHHGKDPEKIAELKRIEAAEWEAFGEFLDQLKSIQENGQPLLDHTAVMFGSNLGNASAHDWRNLPILLAGGGYRHGEYVAHDAADNTPLCNLYVDLAQRMGVEIDTFGSSTAAGITGLESTL</sequence>
<dbReference type="InterPro" id="IPR011447">
    <property type="entry name" value="DUF1552"/>
</dbReference>
<dbReference type="InterPro" id="IPR006311">
    <property type="entry name" value="TAT_signal"/>
</dbReference>
<name>A0A0J1EFG4_RHOIS</name>
<dbReference type="AlphaFoldDB" id="A0A0J1EFG4"/>
<dbReference type="OrthoDB" id="9146593at2"/>
<dbReference type="PATRIC" id="fig|595434.4.peg.3644"/>
<dbReference type="EMBL" id="LECT01000029">
    <property type="protein sequence ID" value="KLU04254.1"/>
    <property type="molecule type" value="Genomic_DNA"/>
</dbReference>
<proteinExistence type="predicted"/>
<evidence type="ECO:0000313" key="2">
    <source>
        <dbReference type="Proteomes" id="UP000036367"/>
    </source>
</evidence>
<accession>A0A0J1EFG4</accession>
<dbReference type="PROSITE" id="PS51318">
    <property type="entry name" value="TAT"/>
    <property type="match status" value="1"/>
</dbReference>
<comment type="caution">
    <text evidence="1">The sequence shown here is derived from an EMBL/GenBank/DDBJ whole genome shotgun (WGS) entry which is preliminary data.</text>
</comment>
<reference evidence="1" key="1">
    <citation type="submission" date="2015-05" db="EMBL/GenBank/DDBJ databases">
        <title>Permanent draft genome of Rhodopirellula islandicus K833.</title>
        <authorList>
            <person name="Kizina J."/>
            <person name="Richter M."/>
            <person name="Glockner F.O."/>
            <person name="Harder J."/>
        </authorList>
    </citation>
    <scope>NUCLEOTIDE SEQUENCE [LARGE SCALE GENOMIC DNA]</scope>
    <source>
        <strain evidence="1">K833</strain>
    </source>
</reference>
<organism evidence="1 2">
    <name type="scientific">Rhodopirellula islandica</name>
    <dbReference type="NCBI Taxonomy" id="595434"/>
    <lineage>
        <taxon>Bacteria</taxon>
        <taxon>Pseudomonadati</taxon>
        <taxon>Planctomycetota</taxon>
        <taxon>Planctomycetia</taxon>
        <taxon>Pirellulales</taxon>
        <taxon>Pirellulaceae</taxon>
        <taxon>Rhodopirellula</taxon>
    </lineage>
</organism>
<evidence type="ECO:0000313" key="1">
    <source>
        <dbReference type="EMBL" id="KLU04254.1"/>
    </source>
</evidence>
<dbReference type="Proteomes" id="UP000036367">
    <property type="component" value="Unassembled WGS sequence"/>
</dbReference>
<dbReference type="RefSeq" id="WP_047815199.1">
    <property type="nucleotide sequence ID" value="NZ_LECT01000029.1"/>
</dbReference>